<protein>
    <submittedName>
        <fullName evidence="1">Uncharacterized protein</fullName>
    </submittedName>
</protein>
<accession>A0A9W8GHT3</accession>
<gene>
    <name evidence="1" type="ORF">IWW39_001967</name>
</gene>
<dbReference type="AlphaFoldDB" id="A0A9W8GHT3"/>
<reference evidence="1" key="1">
    <citation type="submission" date="2022-07" db="EMBL/GenBank/DDBJ databases">
        <title>Phylogenomic reconstructions and comparative analyses of Kickxellomycotina fungi.</title>
        <authorList>
            <person name="Reynolds N.K."/>
            <person name="Stajich J.E."/>
            <person name="Barry K."/>
            <person name="Grigoriev I.V."/>
            <person name="Crous P."/>
            <person name="Smith M.E."/>
        </authorList>
    </citation>
    <scope>NUCLEOTIDE SEQUENCE</scope>
    <source>
        <strain evidence="1">CBS 109367</strain>
    </source>
</reference>
<sequence length="126" mass="13921">MKVFNFYVWYDSSQLNIPEHTMLNGTAYTVFSDASFTMGATFFNHGHKWAYVGGDDSSAIGELHRVATVHRETLTAAIDYSVFAEEWPTMAEAPMDEAYLEVQSLLQLPLFDAGDGGGAQASSVWL</sequence>
<evidence type="ECO:0000313" key="1">
    <source>
        <dbReference type="EMBL" id="KAJ2688752.1"/>
    </source>
</evidence>
<dbReference type="EMBL" id="JANBTX010000039">
    <property type="protein sequence ID" value="KAJ2688752.1"/>
    <property type="molecule type" value="Genomic_DNA"/>
</dbReference>
<name>A0A9W8GHT3_9FUNG</name>
<dbReference type="OrthoDB" id="5559905at2759"/>
<proteinExistence type="predicted"/>
<evidence type="ECO:0000313" key="2">
    <source>
        <dbReference type="Proteomes" id="UP001151516"/>
    </source>
</evidence>
<organism evidence="1 2">
    <name type="scientific">Coemansia spiralis</name>
    <dbReference type="NCBI Taxonomy" id="417178"/>
    <lineage>
        <taxon>Eukaryota</taxon>
        <taxon>Fungi</taxon>
        <taxon>Fungi incertae sedis</taxon>
        <taxon>Zoopagomycota</taxon>
        <taxon>Kickxellomycotina</taxon>
        <taxon>Kickxellomycetes</taxon>
        <taxon>Kickxellales</taxon>
        <taxon>Kickxellaceae</taxon>
        <taxon>Coemansia</taxon>
    </lineage>
</organism>
<dbReference type="Proteomes" id="UP001151516">
    <property type="component" value="Unassembled WGS sequence"/>
</dbReference>
<keyword evidence="2" id="KW-1185">Reference proteome</keyword>
<comment type="caution">
    <text evidence="1">The sequence shown here is derived from an EMBL/GenBank/DDBJ whole genome shotgun (WGS) entry which is preliminary data.</text>
</comment>